<name>A0ABV6UCZ5_9ACTN</name>
<dbReference type="RefSeq" id="WP_394304025.1">
    <property type="nucleotide sequence ID" value="NZ_JBHMQT010000063.1"/>
</dbReference>
<sequence>MDHLSLSGNPVYLYRLRASMAEAHEYLDRELRNSLSRLAPQDLPGVAKDFGVPVAVIQRMVSDAEMPDAILLYSGIQAARILPELPVDAICDVRDALAIEDATDRDIREVAHYVVSIAEQAPIDSDIWAGASLVDKMTFQRAVSYARTLIGS</sequence>
<dbReference type="EMBL" id="JBHMQT010000063">
    <property type="protein sequence ID" value="MFC0866020.1"/>
    <property type="molecule type" value="Genomic_DNA"/>
</dbReference>
<proteinExistence type="predicted"/>
<keyword evidence="2" id="KW-1185">Reference proteome</keyword>
<gene>
    <name evidence="1" type="ORF">ACFHYQ_27350</name>
</gene>
<accession>A0ABV6UCZ5</accession>
<dbReference type="Proteomes" id="UP001589870">
    <property type="component" value="Unassembled WGS sequence"/>
</dbReference>
<evidence type="ECO:0000313" key="1">
    <source>
        <dbReference type="EMBL" id="MFC0866020.1"/>
    </source>
</evidence>
<evidence type="ECO:0000313" key="2">
    <source>
        <dbReference type="Proteomes" id="UP001589870"/>
    </source>
</evidence>
<comment type="caution">
    <text evidence="1">The sequence shown here is derived from an EMBL/GenBank/DDBJ whole genome shotgun (WGS) entry which is preliminary data.</text>
</comment>
<reference evidence="1 2" key="1">
    <citation type="submission" date="2024-09" db="EMBL/GenBank/DDBJ databases">
        <authorList>
            <person name="Sun Q."/>
            <person name="Mori K."/>
        </authorList>
    </citation>
    <scope>NUCLEOTIDE SEQUENCE [LARGE SCALE GENOMIC DNA]</scope>
    <source>
        <strain evidence="1 2">TBRC 1851</strain>
    </source>
</reference>
<organism evidence="1 2">
    <name type="scientific">Sphaerimonospora cavernae</name>
    <dbReference type="NCBI Taxonomy" id="1740611"/>
    <lineage>
        <taxon>Bacteria</taxon>
        <taxon>Bacillati</taxon>
        <taxon>Actinomycetota</taxon>
        <taxon>Actinomycetes</taxon>
        <taxon>Streptosporangiales</taxon>
        <taxon>Streptosporangiaceae</taxon>
        <taxon>Sphaerimonospora</taxon>
    </lineage>
</organism>
<protein>
    <submittedName>
        <fullName evidence="1">Uncharacterized protein</fullName>
    </submittedName>
</protein>